<dbReference type="AlphaFoldDB" id="A0A5C6FNV7"/>
<feature type="domain" description="Mannosylglycerate hydrolase MGH1-like glycoside hydrolase" evidence="1">
    <location>
        <begin position="732"/>
        <end position="905"/>
    </location>
</feature>
<reference evidence="2 3" key="1">
    <citation type="submission" date="2019-02" db="EMBL/GenBank/DDBJ databases">
        <title>Deep-cultivation of Planctomycetes and their phenomic and genomic characterization uncovers novel biology.</title>
        <authorList>
            <person name="Wiegand S."/>
            <person name="Jogler M."/>
            <person name="Boedeker C."/>
            <person name="Pinto D."/>
            <person name="Vollmers J."/>
            <person name="Rivas-Marin E."/>
            <person name="Kohn T."/>
            <person name="Peeters S.H."/>
            <person name="Heuer A."/>
            <person name="Rast P."/>
            <person name="Oberbeckmann S."/>
            <person name="Bunk B."/>
            <person name="Jeske O."/>
            <person name="Meyerdierks A."/>
            <person name="Storesund J.E."/>
            <person name="Kallscheuer N."/>
            <person name="Luecker S."/>
            <person name="Lage O.M."/>
            <person name="Pohl T."/>
            <person name="Merkel B.J."/>
            <person name="Hornburger P."/>
            <person name="Mueller R.-W."/>
            <person name="Bruemmer F."/>
            <person name="Labrenz M."/>
            <person name="Spormann A.M."/>
            <person name="Op Den Camp H."/>
            <person name="Overmann J."/>
            <person name="Amann R."/>
            <person name="Jetten M.S.M."/>
            <person name="Mascher T."/>
            <person name="Medema M.H."/>
            <person name="Devos D.P."/>
            <person name="Kaster A.-K."/>
            <person name="Ovreas L."/>
            <person name="Rohde M."/>
            <person name="Galperin M.Y."/>
            <person name="Jogler C."/>
        </authorList>
    </citation>
    <scope>NUCLEOTIDE SEQUENCE [LARGE SCALE GENOMIC DNA]</scope>
    <source>
        <strain evidence="2 3">V7</strain>
    </source>
</reference>
<dbReference type="InterPro" id="IPR012341">
    <property type="entry name" value="6hp_glycosidase-like_sf"/>
</dbReference>
<gene>
    <name evidence="2" type="ORF">V7x_48270</name>
</gene>
<protein>
    <submittedName>
        <fullName evidence="2">Mannosyl oligosaccharide glucosidase</fullName>
    </submittedName>
</protein>
<dbReference type="GO" id="GO:0004573">
    <property type="term" value="F:Glc3Man9GlcNAc2 oligosaccharide glucosidase activity"/>
    <property type="evidence" value="ECO:0007669"/>
    <property type="project" value="InterPro"/>
</dbReference>
<name>A0A5C6FNV7_9PLAN</name>
<dbReference type="InterPro" id="IPR054491">
    <property type="entry name" value="MGH1-like_GH"/>
</dbReference>
<proteinExistence type="predicted"/>
<dbReference type="GO" id="GO:0009311">
    <property type="term" value="P:oligosaccharide metabolic process"/>
    <property type="evidence" value="ECO:0007669"/>
    <property type="project" value="InterPro"/>
</dbReference>
<evidence type="ECO:0000313" key="3">
    <source>
        <dbReference type="Proteomes" id="UP000316476"/>
    </source>
</evidence>
<evidence type="ECO:0000259" key="1">
    <source>
        <dbReference type="Pfam" id="PF22422"/>
    </source>
</evidence>
<feature type="domain" description="Mannosylglycerate hydrolase MGH1-like glycoside hydrolase" evidence="1">
    <location>
        <begin position="466"/>
        <end position="686"/>
    </location>
</feature>
<dbReference type="Gene3D" id="1.50.10.10">
    <property type="match status" value="1"/>
</dbReference>
<dbReference type="Pfam" id="PF22422">
    <property type="entry name" value="MGH1-like_GH"/>
    <property type="match status" value="2"/>
</dbReference>
<dbReference type="InterPro" id="IPR008928">
    <property type="entry name" value="6-hairpin_glycosidase_sf"/>
</dbReference>
<dbReference type="InterPro" id="IPR004888">
    <property type="entry name" value="Glycoside_hydrolase_63"/>
</dbReference>
<dbReference type="Proteomes" id="UP000316476">
    <property type="component" value="Unassembled WGS sequence"/>
</dbReference>
<dbReference type="SUPFAM" id="SSF48208">
    <property type="entry name" value="Six-hairpin glycosidases"/>
    <property type="match status" value="1"/>
</dbReference>
<evidence type="ECO:0000313" key="2">
    <source>
        <dbReference type="EMBL" id="TWU63089.1"/>
    </source>
</evidence>
<dbReference type="PANTHER" id="PTHR10412:SF10">
    <property type="entry name" value="GLYCOSYL HYDROLASE FAMILY 63 C-TERMINAL DOMAIN-CONTAINING PROTEIN"/>
    <property type="match status" value="1"/>
</dbReference>
<organism evidence="2 3">
    <name type="scientific">Crateriforma conspicua</name>
    <dbReference type="NCBI Taxonomy" id="2527996"/>
    <lineage>
        <taxon>Bacteria</taxon>
        <taxon>Pseudomonadati</taxon>
        <taxon>Planctomycetota</taxon>
        <taxon>Planctomycetia</taxon>
        <taxon>Planctomycetales</taxon>
        <taxon>Planctomycetaceae</taxon>
        <taxon>Crateriforma</taxon>
    </lineage>
</organism>
<comment type="caution">
    <text evidence="2">The sequence shown here is derived from an EMBL/GenBank/DDBJ whole genome shotgun (WGS) entry which is preliminary data.</text>
</comment>
<dbReference type="PANTHER" id="PTHR10412">
    <property type="entry name" value="MANNOSYL-OLIGOSACCHARIDE GLUCOSIDASE"/>
    <property type="match status" value="1"/>
</dbReference>
<dbReference type="EMBL" id="SJPZ01000002">
    <property type="protein sequence ID" value="TWU63089.1"/>
    <property type="molecule type" value="Genomic_DNA"/>
</dbReference>
<accession>A0A5C6FNV7</accession>
<sequence length="924" mass="105913">MPSSVRRSALEYFPDCFASDPLSSQIKQFSSFMNDSPTSTTVEHQRLSENESRQKNWKRWGPYLSERQWGTVREDYSAGGDAWDDFTHDQSRSRAYRWGEDGLLGFSDRQCRLCFALALWNGNDSILKERLYGLTGPQGNHGEDVKEVYYYLDSTPTHSYCKASYRYPQAAYPYELLQTQNAGRTLDEGEYELHHTGVFDDDRFFDVQAEYAKAGPDDIMVRITITNHGPEAHPIWVLPTLWFRNTWVWGCRHEGCSLKPRIEKVDGNAVRTQHEFLQPFRCEFGDHPDGNQVPLLFTDNETNQELLFGEENFTPYVKDAFHRYVIDGQTDAVQPRHYGTKVAGMYAMTIPAGQSKQFTVRLYDPDAAGADSVSVPETFDRRIDEANAFYDAVLPDGLEDDERSVCRQAYAGLLWSKQFYHYIVNDWLKGDRDVAVPPAQRLSGRNSRWRHLYARDILSMPDKWEYPWFAAWDLAFHMIPMARIDPEFAKRQLTVMLREWYMHPNGQIPAYEYYFDDVNPPVHAWACLRVYQETVRQGCPDRTFLATSFQRLLMNFTWWVNQVDDNGDNVFAGGFLGLDNIGVFDRSKGLPHGTQLEQADGTAWMAFYCGTMLSISLELARDDDSYAELASKFLDHFIRIIDAINTIDGDGLWDEEDQFYYDSLHVDGRQVALKVRSLVGLIPLIAVQIIDQGLVEQLPVFKDKLDWFLKYRHHLAKNIHWASEGCSGESMLLSIASKERLQAVVDVMMKETEFLSDFGIRSLSRCHAQRPFELELRGETHRVAYVPGESDSWMFGGNSNWRGPVWLPVNYLLIEALRRYHQFYGDQIQIDAPDGSGTKMNLCQAADEINRRLTRLVLRPGDGAVRPSMAGNVPSGENPLWNDTLLFYEYFHGDTGQGLGASHQTGWTSLVATCLERAAVAPKT</sequence>